<accession>A0A382B3G1</accession>
<dbReference type="AlphaFoldDB" id="A0A382B3G1"/>
<sequence length="303" mass="33069">MRITKKDIRLSIYAFLLAFTATFLTSCETENYEFGDVINPSNLAIAADIVGADTENPYGDGSGTVNFTAVADDAITYKFVYNGTEYMRPSGVFTMNFTTTGIHIYEVAVVASGTAGIMTNGSIEVEVLVTYEPPPELVNALTTGSWRVKAEAPGHMGVGPIDDQAPDGMALWWNANPFDKADTGMYDDRFIFTSAGNMTYQANGSIFGKAPPLEAEFFGNQGLGDPNSDNEHQYYPVDDFDSVWTISEPGGVETLSFTGNGFLGFYVGGTHSYQILSRNSNTMYLKTIGWDSLSWFILITNEQ</sequence>
<gene>
    <name evidence="1" type="ORF">METZ01_LOCUS161149</name>
</gene>
<protein>
    <recommendedName>
        <fullName evidence="2">Glucan endo-1,3-beta-D-glucosidase</fullName>
    </recommendedName>
</protein>
<evidence type="ECO:0008006" key="2">
    <source>
        <dbReference type="Google" id="ProtNLM"/>
    </source>
</evidence>
<dbReference type="PROSITE" id="PS51257">
    <property type="entry name" value="PROKAR_LIPOPROTEIN"/>
    <property type="match status" value="1"/>
</dbReference>
<name>A0A382B3G1_9ZZZZ</name>
<proteinExistence type="predicted"/>
<organism evidence="1">
    <name type="scientific">marine metagenome</name>
    <dbReference type="NCBI Taxonomy" id="408172"/>
    <lineage>
        <taxon>unclassified sequences</taxon>
        <taxon>metagenomes</taxon>
        <taxon>ecological metagenomes</taxon>
    </lineage>
</organism>
<evidence type="ECO:0000313" key="1">
    <source>
        <dbReference type="EMBL" id="SVB08295.1"/>
    </source>
</evidence>
<reference evidence="1" key="1">
    <citation type="submission" date="2018-05" db="EMBL/GenBank/DDBJ databases">
        <authorList>
            <person name="Lanie J.A."/>
            <person name="Ng W.-L."/>
            <person name="Kazmierczak K.M."/>
            <person name="Andrzejewski T.M."/>
            <person name="Davidsen T.M."/>
            <person name="Wayne K.J."/>
            <person name="Tettelin H."/>
            <person name="Glass J.I."/>
            <person name="Rusch D."/>
            <person name="Podicherti R."/>
            <person name="Tsui H.-C.T."/>
            <person name="Winkler M.E."/>
        </authorList>
    </citation>
    <scope>NUCLEOTIDE SEQUENCE</scope>
</reference>
<dbReference type="EMBL" id="UINC01028026">
    <property type="protein sequence ID" value="SVB08295.1"/>
    <property type="molecule type" value="Genomic_DNA"/>
</dbReference>